<comment type="caution">
    <text evidence="2">The sequence shown here is derived from an EMBL/GenBank/DDBJ whole genome shotgun (WGS) entry which is preliminary data.</text>
</comment>
<dbReference type="InterPro" id="IPR000182">
    <property type="entry name" value="GNAT_dom"/>
</dbReference>
<accession>A0A099I6G4</accession>
<evidence type="ECO:0000313" key="3">
    <source>
        <dbReference type="Proteomes" id="UP000030008"/>
    </source>
</evidence>
<name>A0A099I6G4_CLOIN</name>
<feature type="domain" description="N-acetyltransferase" evidence="1">
    <location>
        <begin position="3"/>
        <end position="165"/>
    </location>
</feature>
<organism evidence="2 3">
    <name type="scientific">Clostridium innocuum</name>
    <dbReference type="NCBI Taxonomy" id="1522"/>
    <lineage>
        <taxon>Bacteria</taxon>
        <taxon>Bacillati</taxon>
        <taxon>Bacillota</taxon>
        <taxon>Clostridia</taxon>
        <taxon>Eubacteriales</taxon>
        <taxon>Clostridiaceae</taxon>
        <taxon>Clostridium</taxon>
    </lineage>
</organism>
<protein>
    <recommendedName>
        <fullName evidence="1">N-acetyltransferase domain-containing protein</fullName>
    </recommendedName>
</protein>
<dbReference type="SUPFAM" id="SSF55729">
    <property type="entry name" value="Acyl-CoA N-acyltransferases (Nat)"/>
    <property type="match status" value="1"/>
</dbReference>
<evidence type="ECO:0000259" key="1">
    <source>
        <dbReference type="PROSITE" id="PS51186"/>
    </source>
</evidence>
<dbReference type="Proteomes" id="UP000030008">
    <property type="component" value="Unassembled WGS sequence"/>
</dbReference>
<dbReference type="PROSITE" id="PS51186">
    <property type="entry name" value="GNAT"/>
    <property type="match status" value="1"/>
</dbReference>
<dbReference type="Pfam" id="PF00583">
    <property type="entry name" value="Acetyltransf_1"/>
    <property type="match status" value="1"/>
</dbReference>
<dbReference type="CDD" id="cd04301">
    <property type="entry name" value="NAT_SF"/>
    <property type="match status" value="1"/>
</dbReference>
<evidence type="ECO:0000313" key="2">
    <source>
        <dbReference type="EMBL" id="KGJ52842.1"/>
    </source>
</evidence>
<gene>
    <name evidence="2" type="ORF">CIAN88_12685</name>
</gene>
<dbReference type="Gene3D" id="3.40.630.30">
    <property type="match status" value="1"/>
</dbReference>
<dbReference type="InterPro" id="IPR016181">
    <property type="entry name" value="Acyl_CoA_acyltransferase"/>
</dbReference>
<dbReference type="GO" id="GO:0016747">
    <property type="term" value="F:acyltransferase activity, transferring groups other than amino-acyl groups"/>
    <property type="evidence" value="ECO:0007669"/>
    <property type="project" value="InterPro"/>
</dbReference>
<sequence>MGYDFRLAKYNEIDTIYSLYEKRIQWMDHTGIQQWNTTNYLAVYPISYYAERQKSEELYVLCREGIIIGAVVLLQSDMRWMKEAHSPAFYVHNLVTEPSIKGAGKIILSEAEKVASSKGMKFIRLDCAVDNEFLNEYYDLMGYKLAGHCEDGHYIGNKREKEFHC</sequence>
<proteinExistence type="predicted"/>
<dbReference type="AlphaFoldDB" id="A0A099I6G4"/>
<reference evidence="2 3" key="1">
    <citation type="submission" date="2014-08" db="EMBL/GenBank/DDBJ databases">
        <title>Clostridium innocuum, an unnegligible vancomycin-resistant pathogen causing extra-intestinal infections.</title>
        <authorList>
            <person name="Feng Y."/>
            <person name="Chiu C.-H."/>
        </authorList>
    </citation>
    <scope>NUCLEOTIDE SEQUENCE [LARGE SCALE GENOMIC DNA]</scope>
    <source>
        <strain evidence="2 3">AN88</strain>
    </source>
</reference>
<dbReference type="RefSeq" id="WP_044905786.1">
    <property type="nucleotide sequence ID" value="NZ_JQIF01000052.1"/>
</dbReference>
<dbReference type="EMBL" id="JQIF01000052">
    <property type="protein sequence ID" value="KGJ52842.1"/>
    <property type="molecule type" value="Genomic_DNA"/>
</dbReference>